<evidence type="ECO:0000313" key="10">
    <source>
        <dbReference type="Proteomes" id="UP000276776"/>
    </source>
</evidence>
<dbReference type="PANTHER" id="PTHR21461:SF80">
    <property type="entry name" value="GLYCOSYLTRANSFERASE FAMILY 92 PROTEIN"/>
    <property type="match status" value="1"/>
</dbReference>
<dbReference type="EC" id="2.4.1.-" evidence="8"/>
<protein>
    <recommendedName>
        <fullName evidence="8">Glycosyltransferase family 92 protein</fullName>
        <ecNumber evidence="8">2.4.1.-</ecNumber>
    </recommendedName>
</protein>
<evidence type="ECO:0000256" key="3">
    <source>
        <dbReference type="ARBA" id="ARBA00022676"/>
    </source>
</evidence>
<dbReference type="GO" id="GO:0016757">
    <property type="term" value="F:glycosyltransferase activity"/>
    <property type="evidence" value="ECO:0007669"/>
    <property type="project" value="UniProtKB-UniRule"/>
</dbReference>
<evidence type="ECO:0000256" key="2">
    <source>
        <dbReference type="ARBA" id="ARBA00007647"/>
    </source>
</evidence>
<sequence>MVATSINDCILRSRKEAEYVISSDLDEVIVVYEASSLSHFLHNLQKKYESFQNHWANISNPNEIDFSNFANILLENYTWPKGSRSKIIVRPEYVYSAHVHDVLSVDRGKLITTVSPKTARVFHLRRIMQDKLLSSKSVMKTNALARFVNPCNKSWKNRLQTIQQLPDVKILHGNTWPQRGVQVMKELENCRVQLQSVQNCSCNSIYLCSSKITSVDTDEWVLGKQAWTTL</sequence>
<evidence type="ECO:0000256" key="1">
    <source>
        <dbReference type="ARBA" id="ARBA00004167"/>
    </source>
</evidence>
<dbReference type="AlphaFoldDB" id="A0A0N5CUZ8"/>
<keyword evidence="5" id="KW-0812">Transmembrane</keyword>
<keyword evidence="4 8" id="KW-0808">Transferase</keyword>
<evidence type="ECO:0000313" key="11">
    <source>
        <dbReference type="WBParaSite" id="TCLT_0000411301-mRNA-1"/>
    </source>
</evidence>
<dbReference type="Proteomes" id="UP000276776">
    <property type="component" value="Unassembled WGS sequence"/>
</dbReference>
<dbReference type="PANTHER" id="PTHR21461">
    <property type="entry name" value="GLYCOSYLTRANSFERASE FAMILY 92 PROTEIN"/>
    <property type="match status" value="1"/>
</dbReference>
<dbReference type="WBParaSite" id="TCLT_0000411301-mRNA-1">
    <property type="protein sequence ID" value="TCLT_0000411301-mRNA-1"/>
    <property type="gene ID" value="TCLT_0000411301"/>
</dbReference>
<dbReference type="GO" id="GO:0016020">
    <property type="term" value="C:membrane"/>
    <property type="evidence" value="ECO:0007669"/>
    <property type="project" value="UniProtKB-SubCell"/>
</dbReference>
<keyword evidence="10" id="KW-1185">Reference proteome</keyword>
<dbReference type="Pfam" id="PF01697">
    <property type="entry name" value="Glyco_transf_92"/>
    <property type="match status" value="1"/>
</dbReference>
<dbReference type="EMBL" id="UYYF01004276">
    <property type="protein sequence ID" value="VDN01163.1"/>
    <property type="molecule type" value="Genomic_DNA"/>
</dbReference>
<gene>
    <name evidence="9" type="ORF">TCLT_LOCUS4102</name>
</gene>
<evidence type="ECO:0000256" key="8">
    <source>
        <dbReference type="RuleBase" id="RU366017"/>
    </source>
</evidence>
<accession>A0A0N5CUZ8</accession>
<keyword evidence="7" id="KW-0472">Membrane</keyword>
<dbReference type="InterPro" id="IPR008166">
    <property type="entry name" value="Glyco_transf_92"/>
</dbReference>
<keyword evidence="3 8" id="KW-0328">Glycosyltransferase</keyword>
<reference evidence="9 10" key="2">
    <citation type="submission" date="2018-11" db="EMBL/GenBank/DDBJ databases">
        <authorList>
            <consortium name="Pathogen Informatics"/>
        </authorList>
    </citation>
    <scope>NUCLEOTIDE SEQUENCE [LARGE SCALE GENOMIC DNA]</scope>
</reference>
<name>A0A0N5CUZ8_THECL</name>
<dbReference type="OMA" id="HWANISN"/>
<evidence type="ECO:0000256" key="6">
    <source>
        <dbReference type="ARBA" id="ARBA00022989"/>
    </source>
</evidence>
<comment type="subcellular location">
    <subcellularLocation>
        <location evidence="1">Membrane</location>
        <topology evidence="1">Single-pass membrane protein</topology>
    </subcellularLocation>
</comment>
<comment type="similarity">
    <text evidence="2 8">Belongs to the glycosyltransferase 92 family.</text>
</comment>
<evidence type="ECO:0000256" key="4">
    <source>
        <dbReference type="ARBA" id="ARBA00022679"/>
    </source>
</evidence>
<dbReference type="OrthoDB" id="2526284at2759"/>
<evidence type="ECO:0000256" key="7">
    <source>
        <dbReference type="ARBA" id="ARBA00023136"/>
    </source>
</evidence>
<organism evidence="11">
    <name type="scientific">Thelazia callipaeda</name>
    <name type="common">Oriental eyeworm</name>
    <name type="synonym">Parasitic nematode</name>
    <dbReference type="NCBI Taxonomy" id="103827"/>
    <lineage>
        <taxon>Eukaryota</taxon>
        <taxon>Metazoa</taxon>
        <taxon>Ecdysozoa</taxon>
        <taxon>Nematoda</taxon>
        <taxon>Chromadorea</taxon>
        <taxon>Rhabditida</taxon>
        <taxon>Spirurina</taxon>
        <taxon>Spiruromorpha</taxon>
        <taxon>Thelazioidea</taxon>
        <taxon>Thelaziidae</taxon>
        <taxon>Thelazia</taxon>
    </lineage>
</organism>
<keyword evidence="6" id="KW-1133">Transmembrane helix</keyword>
<evidence type="ECO:0000313" key="9">
    <source>
        <dbReference type="EMBL" id="VDN01163.1"/>
    </source>
</evidence>
<dbReference type="GO" id="GO:0005737">
    <property type="term" value="C:cytoplasm"/>
    <property type="evidence" value="ECO:0007669"/>
    <property type="project" value="TreeGrafter"/>
</dbReference>
<evidence type="ECO:0000256" key="5">
    <source>
        <dbReference type="ARBA" id="ARBA00022692"/>
    </source>
</evidence>
<proteinExistence type="inferred from homology"/>
<reference evidence="11" key="1">
    <citation type="submission" date="2017-02" db="UniProtKB">
        <authorList>
            <consortium name="WormBaseParasite"/>
        </authorList>
    </citation>
    <scope>IDENTIFICATION</scope>
</reference>